<proteinExistence type="inferred from homology"/>
<dbReference type="EMBL" id="QLLL01000003">
    <property type="protein sequence ID" value="RAJ06637.1"/>
    <property type="molecule type" value="Genomic_DNA"/>
</dbReference>
<comment type="subcellular location">
    <subcellularLocation>
        <location evidence="1">Cell outer membrane</location>
    </subcellularLocation>
</comment>
<comment type="similarity">
    <text evidence="2">Belongs to the SusD family.</text>
</comment>
<evidence type="ECO:0000256" key="2">
    <source>
        <dbReference type="ARBA" id="ARBA00006275"/>
    </source>
</evidence>
<organism evidence="9 10">
    <name type="scientific">Chitinophaga skermanii</name>
    <dbReference type="NCBI Taxonomy" id="331697"/>
    <lineage>
        <taxon>Bacteria</taxon>
        <taxon>Pseudomonadati</taxon>
        <taxon>Bacteroidota</taxon>
        <taxon>Chitinophagia</taxon>
        <taxon>Chitinophagales</taxon>
        <taxon>Chitinophagaceae</taxon>
        <taxon>Chitinophaga</taxon>
    </lineage>
</organism>
<dbReference type="Proteomes" id="UP000249547">
    <property type="component" value="Unassembled WGS sequence"/>
</dbReference>
<feature type="chain" id="PRO_5016256620" evidence="6">
    <location>
        <begin position="27"/>
        <end position="477"/>
    </location>
</feature>
<dbReference type="Gene3D" id="1.25.40.390">
    <property type="match status" value="1"/>
</dbReference>
<evidence type="ECO:0000259" key="7">
    <source>
        <dbReference type="Pfam" id="PF07980"/>
    </source>
</evidence>
<dbReference type="OrthoDB" id="1080118at2"/>
<reference evidence="9 10" key="1">
    <citation type="submission" date="2018-06" db="EMBL/GenBank/DDBJ databases">
        <title>Genomic Encyclopedia of Archaeal and Bacterial Type Strains, Phase II (KMG-II): from individual species to whole genera.</title>
        <authorList>
            <person name="Goeker M."/>
        </authorList>
    </citation>
    <scope>NUCLEOTIDE SEQUENCE [LARGE SCALE GENOMIC DNA]</scope>
    <source>
        <strain evidence="9 10">DSM 23857</strain>
    </source>
</reference>
<dbReference type="CDD" id="cd08977">
    <property type="entry name" value="SusD"/>
    <property type="match status" value="1"/>
</dbReference>
<evidence type="ECO:0000256" key="3">
    <source>
        <dbReference type="ARBA" id="ARBA00022729"/>
    </source>
</evidence>
<protein>
    <submittedName>
        <fullName evidence="9">Putative outer membrane starch-binding protein</fullName>
    </submittedName>
</protein>
<evidence type="ECO:0000313" key="9">
    <source>
        <dbReference type="EMBL" id="RAJ06637.1"/>
    </source>
</evidence>
<keyword evidence="5" id="KW-0998">Cell outer membrane</keyword>
<evidence type="ECO:0000313" key="10">
    <source>
        <dbReference type="Proteomes" id="UP000249547"/>
    </source>
</evidence>
<feature type="domain" description="SusD-like N-terminal" evidence="8">
    <location>
        <begin position="88"/>
        <end position="225"/>
    </location>
</feature>
<keyword evidence="3 6" id="KW-0732">Signal</keyword>
<dbReference type="InterPro" id="IPR033985">
    <property type="entry name" value="SusD-like_N"/>
</dbReference>
<dbReference type="RefSeq" id="WP_111597240.1">
    <property type="nucleotide sequence ID" value="NZ_QLLL01000003.1"/>
</dbReference>
<comment type="caution">
    <text evidence="9">The sequence shown here is derived from an EMBL/GenBank/DDBJ whole genome shotgun (WGS) entry which is preliminary data.</text>
</comment>
<sequence length="477" mass="54107">MKTQNLHRYILPVVLSAALFSQSACTKQLDLNPIDNIDASKAYRNIPDINMGVIGAYEQLNFTTVRAVSLASDECTLPNENTVGRYVATYRWQYDPTSSTITTLWGDLYRVIDRVNRTLAAINNVPVKAHEQELKLQYEGELHALRAYCHFELLRYFGEAYAAGKMGVPYMFESKISSPARDKFEQVIAYAKEDLQKAADLIPADFSDKSRITLPTISAMRARIALYEKNWADAITYAKEAIGKEPLASKTDFKKIFTSYKERVNSEVFWRIAQTANSPDFIGNIYSEIQGYKLYTPSYELLNKFDKTNDVRFSTYIRPSGNSGTGAAPYLVSKYEGDLTDASSIYNLSDIITFRTGEMYLILAEAYAENNQLDLANTTLNNLRAARINGYTAINYNNKPDFITALLNERFKELAFEGHRFFDLRRHNLDITREPADVVNALGAVTMKPTDATYAFPIPIEEFRGNKNEGMKQNPHY</sequence>
<gene>
    <name evidence="9" type="ORF">LX64_01764</name>
</gene>
<keyword evidence="4" id="KW-0472">Membrane</keyword>
<dbReference type="InterPro" id="IPR011990">
    <property type="entry name" value="TPR-like_helical_dom_sf"/>
</dbReference>
<dbReference type="AlphaFoldDB" id="A0A327QY84"/>
<accession>A0A327QY84</accession>
<feature type="domain" description="RagB/SusD" evidence="7">
    <location>
        <begin position="336"/>
        <end position="477"/>
    </location>
</feature>
<evidence type="ECO:0000256" key="1">
    <source>
        <dbReference type="ARBA" id="ARBA00004442"/>
    </source>
</evidence>
<feature type="signal peptide" evidence="6">
    <location>
        <begin position="1"/>
        <end position="26"/>
    </location>
</feature>
<dbReference type="GO" id="GO:0009279">
    <property type="term" value="C:cell outer membrane"/>
    <property type="evidence" value="ECO:0007669"/>
    <property type="project" value="UniProtKB-SubCell"/>
</dbReference>
<dbReference type="Pfam" id="PF14322">
    <property type="entry name" value="SusD-like_3"/>
    <property type="match status" value="1"/>
</dbReference>
<evidence type="ECO:0000256" key="6">
    <source>
        <dbReference type="SAM" id="SignalP"/>
    </source>
</evidence>
<keyword evidence="10" id="KW-1185">Reference proteome</keyword>
<evidence type="ECO:0000259" key="8">
    <source>
        <dbReference type="Pfam" id="PF14322"/>
    </source>
</evidence>
<dbReference type="InterPro" id="IPR012944">
    <property type="entry name" value="SusD_RagB_dom"/>
</dbReference>
<name>A0A327QY84_9BACT</name>
<dbReference type="Pfam" id="PF07980">
    <property type="entry name" value="SusD_RagB"/>
    <property type="match status" value="1"/>
</dbReference>
<evidence type="ECO:0000256" key="5">
    <source>
        <dbReference type="ARBA" id="ARBA00023237"/>
    </source>
</evidence>
<evidence type="ECO:0000256" key="4">
    <source>
        <dbReference type="ARBA" id="ARBA00023136"/>
    </source>
</evidence>
<dbReference type="SUPFAM" id="SSF48452">
    <property type="entry name" value="TPR-like"/>
    <property type="match status" value="1"/>
</dbReference>